<dbReference type="STRING" id="554065.E1Z6B7"/>
<organism evidence="4">
    <name type="scientific">Chlorella variabilis</name>
    <name type="common">Green alga</name>
    <dbReference type="NCBI Taxonomy" id="554065"/>
    <lineage>
        <taxon>Eukaryota</taxon>
        <taxon>Viridiplantae</taxon>
        <taxon>Chlorophyta</taxon>
        <taxon>core chlorophytes</taxon>
        <taxon>Trebouxiophyceae</taxon>
        <taxon>Chlorellales</taxon>
        <taxon>Chlorellaceae</taxon>
        <taxon>Chlorella clade</taxon>
        <taxon>Chlorella</taxon>
    </lineage>
</organism>
<gene>
    <name evidence="3" type="ORF">CHLNCDRAFT_140840</name>
</gene>
<dbReference type="InterPro" id="IPR008826">
    <property type="entry name" value="Se-bd"/>
</dbReference>
<dbReference type="AlphaFoldDB" id="E1Z6B7"/>
<dbReference type="Proteomes" id="UP000008141">
    <property type="component" value="Unassembled WGS sequence"/>
</dbReference>
<dbReference type="GO" id="GO:0008430">
    <property type="term" value="F:selenium binding"/>
    <property type="evidence" value="ECO:0007669"/>
    <property type="project" value="InterPro"/>
</dbReference>
<sequence length="452" mass="49755">MACCEHSALGWATPGEAFRSAEREKILYVVCTIPKGARPDFLATIDADEASPTFSQVQKFGGGEALPSSTAATERQSVIARTPVPYTGDELHHSGWNACSSCGDKSGKARKYLVAPALGSSRVYAFDVATDPRKPSLAKIVEPEEIKKTGLSYLHSSHCLADGNVMISGMGDPEGNNKGGFVLLDGETFKARAAADSVKDKTWSQDTTEFGYDFWYQPHHDLLVSTSWGAPSEFFKGFNPAEVATKYGDQLYIWSWKERELVQKTRFLHDPWKAHGYVGAALSSNVIHISKEVNGSVSWKTNVAIKQPWVKVEGWVLPEMPPLITDILVSMDDKYLYFSNWLRGDLVQYDVSDPANPKFSNRIWLGGSLRKGGPVKVIEGLPEDSPEQPEVPTVKGVELQGGPQMIQLSLDGRRLYVTNSLFSPWDHQFYPDMPKKVQHMLVASGSPPAALS</sequence>
<dbReference type="PANTHER" id="PTHR23300">
    <property type="entry name" value="METHANETHIOL OXIDASE"/>
    <property type="match status" value="1"/>
</dbReference>
<dbReference type="FunCoup" id="E1Z6B7">
    <property type="interactions" value="884"/>
</dbReference>
<proteinExistence type="inferred from homology"/>
<accession>E1Z6B7</accession>
<evidence type="ECO:0000313" key="4">
    <source>
        <dbReference type="Proteomes" id="UP000008141"/>
    </source>
</evidence>
<evidence type="ECO:0000256" key="1">
    <source>
        <dbReference type="ARBA" id="ARBA00005606"/>
    </source>
</evidence>
<dbReference type="OrthoDB" id="10252446at2759"/>
<dbReference type="RefSeq" id="XP_005850723.1">
    <property type="nucleotide sequence ID" value="XM_005850661.1"/>
</dbReference>
<keyword evidence="2" id="KW-0711">Selenium</keyword>
<name>E1Z6B7_CHLVA</name>
<dbReference type="Pfam" id="PF05694">
    <property type="entry name" value="SBP56"/>
    <property type="match status" value="1"/>
</dbReference>
<dbReference type="EMBL" id="GL433837">
    <property type="protein sequence ID" value="EFN58621.1"/>
    <property type="molecule type" value="Genomic_DNA"/>
</dbReference>
<dbReference type="InParanoid" id="E1Z6B7"/>
<dbReference type="PANTHER" id="PTHR23300:SF0">
    <property type="entry name" value="METHANETHIOL OXIDASE"/>
    <property type="match status" value="1"/>
</dbReference>
<dbReference type="eggNOG" id="KOG0918">
    <property type="taxonomic scope" value="Eukaryota"/>
</dbReference>
<dbReference type="SUPFAM" id="SSF75011">
    <property type="entry name" value="3-carboxy-cis,cis-mucoante lactonizing enzyme"/>
    <property type="match status" value="1"/>
</dbReference>
<comment type="similarity">
    <text evidence="1">Belongs to the selenium-binding protein family.</text>
</comment>
<protein>
    <recommendedName>
        <fullName evidence="5">Methanethiol oxidase</fullName>
    </recommendedName>
</protein>
<evidence type="ECO:0000313" key="3">
    <source>
        <dbReference type="EMBL" id="EFN58621.1"/>
    </source>
</evidence>
<dbReference type="OMA" id="ANWDKKG"/>
<dbReference type="KEGG" id="cvr:CHLNCDRAFT_140840"/>
<dbReference type="GeneID" id="17357820"/>
<evidence type="ECO:0008006" key="5">
    <source>
        <dbReference type="Google" id="ProtNLM"/>
    </source>
</evidence>
<evidence type="ECO:0000256" key="2">
    <source>
        <dbReference type="ARBA" id="ARBA00023266"/>
    </source>
</evidence>
<reference evidence="3 4" key="1">
    <citation type="journal article" date="2010" name="Plant Cell">
        <title>The Chlorella variabilis NC64A genome reveals adaptation to photosymbiosis, coevolution with viruses, and cryptic sex.</title>
        <authorList>
            <person name="Blanc G."/>
            <person name="Duncan G."/>
            <person name="Agarkova I."/>
            <person name="Borodovsky M."/>
            <person name="Gurnon J."/>
            <person name="Kuo A."/>
            <person name="Lindquist E."/>
            <person name="Lucas S."/>
            <person name="Pangilinan J."/>
            <person name="Polle J."/>
            <person name="Salamov A."/>
            <person name="Terry A."/>
            <person name="Yamada T."/>
            <person name="Dunigan D.D."/>
            <person name="Grigoriev I.V."/>
            <person name="Claverie J.M."/>
            <person name="Van Etten J.L."/>
        </authorList>
    </citation>
    <scope>NUCLEOTIDE SEQUENCE [LARGE SCALE GENOMIC DNA]</scope>
    <source>
        <strain evidence="3 4">NC64A</strain>
    </source>
</reference>
<keyword evidence="4" id="KW-1185">Reference proteome</keyword>